<dbReference type="AlphaFoldDB" id="A0A480AH57"/>
<dbReference type="InterPro" id="IPR049537">
    <property type="entry name" value="RelB-like"/>
</dbReference>
<dbReference type="Gene3D" id="6.10.250.2100">
    <property type="match status" value="1"/>
</dbReference>
<proteinExistence type="predicted"/>
<accession>A0A480AH57</accession>
<name>A0A480AH57_9CYAN</name>
<comment type="caution">
    <text evidence="1">The sequence shown here is derived from an EMBL/GenBank/DDBJ whole genome shotgun (WGS) entry which is preliminary data.</text>
</comment>
<evidence type="ECO:0000313" key="1">
    <source>
        <dbReference type="EMBL" id="GCL43416.1"/>
    </source>
</evidence>
<sequence length="82" mass="9494">MACATLRYQTICYNLPNDLGVKLMLQINKNYVLDQNQKPIAVQIPITEFQQIEEILENYGLAKLMEEVETDEVLSKNEALKY</sequence>
<evidence type="ECO:0000313" key="2">
    <source>
        <dbReference type="Proteomes" id="UP000299367"/>
    </source>
</evidence>
<gene>
    <name evidence="1" type="ORF">NIES80_31300</name>
</gene>
<dbReference type="EMBL" id="BJCF01000040">
    <property type="protein sequence ID" value="GCL43416.1"/>
    <property type="molecule type" value="Genomic_DNA"/>
</dbReference>
<dbReference type="Proteomes" id="UP000299367">
    <property type="component" value="Unassembled WGS sequence"/>
</dbReference>
<dbReference type="Pfam" id="PF18506">
    <property type="entry name" value="RelB-like"/>
    <property type="match status" value="1"/>
</dbReference>
<organism evidence="1 2">
    <name type="scientific">Dolichospermum planctonicum</name>
    <dbReference type="NCBI Taxonomy" id="136072"/>
    <lineage>
        <taxon>Bacteria</taxon>
        <taxon>Bacillati</taxon>
        <taxon>Cyanobacteriota</taxon>
        <taxon>Cyanophyceae</taxon>
        <taxon>Nostocales</taxon>
        <taxon>Aphanizomenonaceae</taxon>
        <taxon>Dolichospermum</taxon>
    </lineage>
</organism>
<dbReference type="RefSeq" id="WP_236097163.1">
    <property type="nucleotide sequence ID" value="NZ_BJCF01000040.1"/>
</dbReference>
<protein>
    <submittedName>
        <fullName evidence="1">Uncharacterized protein</fullName>
    </submittedName>
</protein>
<reference evidence="2" key="1">
    <citation type="submission" date="2019-02" db="EMBL/GenBank/DDBJ databases">
        <title>Draft genome sequence of Dolichospermum planctonicum NIES-80.</title>
        <authorList>
            <person name="Yamaguchi H."/>
            <person name="Suzuki S."/>
            <person name="Kawachi M."/>
        </authorList>
    </citation>
    <scope>NUCLEOTIDE SEQUENCE [LARGE SCALE GENOMIC DNA]</scope>
    <source>
        <strain evidence="2">NIES-80</strain>
    </source>
</reference>